<dbReference type="AlphaFoldDB" id="M2PS48"/>
<organism evidence="3 4">
    <name type="scientific">Ceriporiopsis subvermispora (strain B)</name>
    <name type="common">White-rot fungus</name>
    <name type="synonym">Gelatoporia subvermispora</name>
    <dbReference type="NCBI Taxonomy" id="914234"/>
    <lineage>
        <taxon>Eukaryota</taxon>
        <taxon>Fungi</taxon>
        <taxon>Dikarya</taxon>
        <taxon>Basidiomycota</taxon>
        <taxon>Agaricomycotina</taxon>
        <taxon>Agaricomycetes</taxon>
        <taxon>Polyporales</taxon>
        <taxon>Gelatoporiaceae</taxon>
        <taxon>Gelatoporia</taxon>
    </lineage>
</organism>
<dbReference type="Gene3D" id="3.90.1140.10">
    <property type="entry name" value="Cyclic phosphodiesterase"/>
    <property type="match status" value="1"/>
</dbReference>
<feature type="domain" description="A-kinase anchor protein 7-like phosphoesterase" evidence="2">
    <location>
        <begin position="136"/>
        <end position="323"/>
    </location>
</feature>
<evidence type="ECO:0000313" key="3">
    <source>
        <dbReference type="EMBL" id="EMD39444.1"/>
    </source>
</evidence>
<dbReference type="HOGENOM" id="CLU_044606_1_0_1"/>
<evidence type="ECO:0000256" key="1">
    <source>
        <dbReference type="SAM" id="MobiDB-lite"/>
    </source>
</evidence>
<keyword evidence="4" id="KW-1185">Reference proteome</keyword>
<feature type="compositionally biased region" description="Polar residues" evidence="1">
    <location>
        <begin position="105"/>
        <end position="123"/>
    </location>
</feature>
<dbReference type="STRING" id="914234.M2PS48"/>
<dbReference type="GO" id="GO:0006307">
    <property type="term" value="P:DNA alkylation repair"/>
    <property type="evidence" value="ECO:0007669"/>
    <property type="project" value="InterPro"/>
</dbReference>
<dbReference type="EMBL" id="KB445793">
    <property type="protein sequence ID" value="EMD39444.1"/>
    <property type="molecule type" value="Genomic_DNA"/>
</dbReference>
<dbReference type="PANTHER" id="PTHR13360:SF1">
    <property type="entry name" value="ACTIVATING SIGNAL COINTEGRATOR 1 COMPLEX SUBUNIT 1"/>
    <property type="match status" value="1"/>
</dbReference>
<name>M2PS48_CERS8</name>
<protein>
    <recommendedName>
        <fullName evidence="2">A-kinase anchor protein 7-like phosphoesterase domain-containing protein</fullName>
    </recommendedName>
</protein>
<dbReference type="GO" id="GO:0005634">
    <property type="term" value="C:nucleus"/>
    <property type="evidence" value="ECO:0007669"/>
    <property type="project" value="TreeGrafter"/>
</dbReference>
<feature type="compositionally biased region" description="Low complexity" evidence="1">
    <location>
        <begin position="89"/>
        <end position="103"/>
    </location>
</feature>
<evidence type="ECO:0000313" key="4">
    <source>
        <dbReference type="Proteomes" id="UP000016930"/>
    </source>
</evidence>
<evidence type="ECO:0000259" key="2">
    <source>
        <dbReference type="Pfam" id="PF10469"/>
    </source>
</evidence>
<dbReference type="InterPro" id="IPR009210">
    <property type="entry name" value="ASCC1"/>
</dbReference>
<gene>
    <name evidence="3" type="ORF">CERSUDRAFT_121726</name>
</gene>
<dbReference type="Pfam" id="PF10469">
    <property type="entry name" value="AKAP7_NLS"/>
    <property type="match status" value="1"/>
</dbReference>
<dbReference type="InterPro" id="IPR019510">
    <property type="entry name" value="AKAP7-like_phosphoesterase"/>
</dbReference>
<accession>M2PS48</accession>
<sequence length="324" mass="35273">MVGEEDGEVDEAVAVEANVGEVEVEAEVEAEMGGTILGHHAALRERMTTFTDALLQTSPAITGLDRSIVIPPRRLHLTLGVLSLDTQKSSSSRSARPSARAAPVNVSSVQSGASTSTKPSVTAQANPIVCPRTLDAVRTLLQGLRPRILEILGREPLRVRLGSMDVMKPERGDLERAHVMWVGPPPEGEDVRRLKAVAQFVHDAFKKEGLLVDEGRALKLHCTVLNTVHRKPRSRNRVPFSYAAILSSPALDAVTTSDMAEPLLEGDSRIRLQSQTSSQSRPRRPTRMRAVELGEWSIDEIQLCEMGSWGPEGEYVCVASCPLI</sequence>
<proteinExistence type="predicted"/>
<feature type="region of interest" description="Disordered" evidence="1">
    <location>
        <begin position="86"/>
        <end position="123"/>
    </location>
</feature>
<dbReference type="PANTHER" id="PTHR13360">
    <property type="entry name" value="ACTIVATING SIGNAL COINTEGRATOR 1 COMPLEX SUBUNIT 1"/>
    <property type="match status" value="1"/>
</dbReference>
<dbReference type="GO" id="GO:0006355">
    <property type="term" value="P:regulation of DNA-templated transcription"/>
    <property type="evidence" value="ECO:0007669"/>
    <property type="project" value="TreeGrafter"/>
</dbReference>
<reference evidence="3 4" key="1">
    <citation type="journal article" date="2012" name="Proc. Natl. Acad. Sci. U.S.A.">
        <title>Comparative genomics of Ceriporiopsis subvermispora and Phanerochaete chrysosporium provide insight into selective ligninolysis.</title>
        <authorList>
            <person name="Fernandez-Fueyo E."/>
            <person name="Ruiz-Duenas F.J."/>
            <person name="Ferreira P."/>
            <person name="Floudas D."/>
            <person name="Hibbett D.S."/>
            <person name="Canessa P."/>
            <person name="Larrondo L.F."/>
            <person name="James T.Y."/>
            <person name="Seelenfreund D."/>
            <person name="Lobos S."/>
            <person name="Polanco R."/>
            <person name="Tello M."/>
            <person name="Honda Y."/>
            <person name="Watanabe T."/>
            <person name="Watanabe T."/>
            <person name="Ryu J.S."/>
            <person name="Kubicek C.P."/>
            <person name="Schmoll M."/>
            <person name="Gaskell J."/>
            <person name="Hammel K.E."/>
            <person name="St John F.J."/>
            <person name="Vanden Wymelenberg A."/>
            <person name="Sabat G."/>
            <person name="Splinter BonDurant S."/>
            <person name="Syed K."/>
            <person name="Yadav J.S."/>
            <person name="Doddapaneni H."/>
            <person name="Subramanian V."/>
            <person name="Lavin J.L."/>
            <person name="Oguiza J.A."/>
            <person name="Perez G."/>
            <person name="Pisabarro A.G."/>
            <person name="Ramirez L."/>
            <person name="Santoyo F."/>
            <person name="Master E."/>
            <person name="Coutinho P.M."/>
            <person name="Henrissat B."/>
            <person name="Lombard V."/>
            <person name="Magnuson J.K."/>
            <person name="Kuees U."/>
            <person name="Hori C."/>
            <person name="Igarashi K."/>
            <person name="Samejima M."/>
            <person name="Held B.W."/>
            <person name="Barry K.W."/>
            <person name="LaButti K.M."/>
            <person name="Lapidus A."/>
            <person name="Lindquist E.A."/>
            <person name="Lucas S.M."/>
            <person name="Riley R."/>
            <person name="Salamov A.A."/>
            <person name="Hoffmeister D."/>
            <person name="Schwenk D."/>
            <person name="Hadar Y."/>
            <person name="Yarden O."/>
            <person name="de Vries R.P."/>
            <person name="Wiebenga A."/>
            <person name="Stenlid J."/>
            <person name="Eastwood D."/>
            <person name="Grigoriev I.V."/>
            <person name="Berka R.M."/>
            <person name="Blanchette R.A."/>
            <person name="Kersten P."/>
            <person name="Martinez A.T."/>
            <person name="Vicuna R."/>
            <person name="Cullen D."/>
        </authorList>
    </citation>
    <scope>NUCLEOTIDE SEQUENCE [LARGE SCALE GENOMIC DNA]</scope>
    <source>
        <strain evidence="3 4">B</strain>
    </source>
</reference>
<dbReference type="OrthoDB" id="277832at2759"/>
<dbReference type="Proteomes" id="UP000016930">
    <property type="component" value="Unassembled WGS sequence"/>
</dbReference>